<reference evidence="14" key="2">
    <citation type="journal article" date="2003" name="Mol. Microbiol.">
        <title>Analysis of the biosynthetic gene cluster for the polyether antibiotic monensin in Streptomyces cinnamonensis and evidence for the role of monB and monC genes in oxidative cyclization.</title>
        <authorList>
            <person name="Oliynyk M."/>
            <person name="Stark C.B."/>
            <person name="Bhatt A."/>
            <person name="Jones M.A."/>
            <person name="Hughes-Thomas Z.A."/>
            <person name="Wilkinson C."/>
            <person name="Oliynyk Z."/>
            <person name="Demydchuk Y."/>
            <person name="Staunton J."/>
            <person name="Leadlay P.F."/>
        </authorList>
    </citation>
    <scope>NUCLEOTIDE SEQUENCE</scope>
    <source>
        <strain evidence="14">ATCC15413</strain>
    </source>
</reference>
<dbReference type="InterPro" id="IPR009081">
    <property type="entry name" value="PP-bd_ACP"/>
</dbReference>
<feature type="domain" description="Carrier" evidence="11">
    <location>
        <begin position="3876"/>
        <end position="3953"/>
    </location>
</feature>
<dbReference type="Pfam" id="PF08240">
    <property type="entry name" value="ADH_N"/>
    <property type="match status" value="1"/>
</dbReference>
<protein>
    <submittedName>
        <fullName evidence="15">MonAIV</fullName>
    </submittedName>
    <submittedName>
        <fullName evidence="14">Monensin polyketide synthase modules 5 and 6</fullName>
    </submittedName>
</protein>
<dbReference type="InterPro" id="IPR018201">
    <property type="entry name" value="Ketoacyl_synth_AS"/>
</dbReference>
<evidence type="ECO:0000256" key="8">
    <source>
        <dbReference type="ARBA" id="ARBA00023315"/>
    </source>
</evidence>
<dbReference type="InterPro" id="IPR015083">
    <property type="entry name" value="NorB/c/GfsB-D-like_docking"/>
</dbReference>
<feature type="active site" description="Proton acceptor; for dehydratase activity" evidence="9">
    <location>
        <position position="991"/>
    </location>
</feature>
<feature type="domain" description="Ketosynthase family 3 (KS3)" evidence="12">
    <location>
        <begin position="1832"/>
        <end position="2259"/>
    </location>
</feature>
<feature type="region of interest" description="Disordered" evidence="10">
    <location>
        <begin position="1423"/>
        <end position="1446"/>
    </location>
</feature>
<reference evidence="15" key="3">
    <citation type="journal article" date="2016" name="J. Ind. Microbiol. Biotechnol.">
        <title>DasR positively controls monensin production at two-level regulation in Streptomyces cinnamonensis.</title>
        <authorList>
            <person name="Zhang Y."/>
            <person name="Lin C.Y."/>
            <person name="Li X.M."/>
            <person name="Tang Z.K."/>
            <person name="Qiao J."/>
            <person name="Zhao G.R."/>
        </authorList>
    </citation>
    <scope>NUCLEOTIDE SEQUENCE</scope>
    <source>
        <strain evidence="15">ST021</strain>
    </source>
</reference>
<organism evidence="14">
    <name type="scientific">Streptomyces virginiae</name>
    <name type="common">Streptomyces cinnamonensis</name>
    <dbReference type="NCBI Taxonomy" id="1961"/>
    <lineage>
        <taxon>Bacteria</taxon>
        <taxon>Bacillati</taxon>
        <taxon>Actinomycetota</taxon>
        <taxon>Actinomycetes</taxon>
        <taxon>Kitasatosporales</taxon>
        <taxon>Streptomycetaceae</taxon>
        <taxon>Streptomyces</taxon>
    </lineage>
</organism>
<dbReference type="InterPro" id="IPR013154">
    <property type="entry name" value="ADH-like_N"/>
</dbReference>
<dbReference type="CDD" id="cd00833">
    <property type="entry name" value="PKS"/>
    <property type="match status" value="2"/>
</dbReference>
<dbReference type="GO" id="GO:0006633">
    <property type="term" value="P:fatty acid biosynthetic process"/>
    <property type="evidence" value="ECO:0007669"/>
    <property type="project" value="InterPro"/>
</dbReference>
<dbReference type="Gene3D" id="6.10.40.10">
    <property type="match status" value="1"/>
</dbReference>
<dbReference type="InterPro" id="IPR036291">
    <property type="entry name" value="NAD(P)-bd_dom_sf"/>
</dbReference>
<dbReference type="FunFam" id="1.10.1200.10:FF:000007">
    <property type="entry name" value="Probable polyketide synthase pks17"/>
    <property type="match status" value="2"/>
</dbReference>
<comment type="cofactor">
    <cofactor evidence="1">
        <name>pantetheine 4'-phosphate</name>
        <dbReference type="ChEBI" id="CHEBI:47942"/>
    </cofactor>
</comment>
<dbReference type="PROSITE" id="PS52004">
    <property type="entry name" value="KS3_2"/>
    <property type="match status" value="2"/>
</dbReference>
<dbReference type="SUPFAM" id="SSF52151">
    <property type="entry name" value="FabD/lysophospholipase-like"/>
    <property type="match status" value="2"/>
</dbReference>
<feature type="compositionally biased region" description="Polar residues" evidence="10">
    <location>
        <begin position="3759"/>
        <end position="3776"/>
    </location>
</feature>
<dbReference type="CDD" id="cd08956">
    <property type="entry name" value="KR_3_FAS_SDR_x"/>
    <property type="match status" value="2"/>
</dbReference>
<dbReference type="InterPro" id="IPR006162">
    <property type="entry name" value="Ppantetheine_attach_site"/>
</dbReference>
<dbReference type="SUPFAM" id="SSF47336">
    <property type="entry name" value="ACP-like"/>
    <property type="match status" value="2"/>
</dbReference>
<dbReference type="PROSITE" id="PS00606">
    <property type="entry name" value="KS3_1"/>
    <property type="match status" value="2"/>
</dbReference>
<feature type="region of interest" description="Disordered" evidence="10">
    <location>
        <begin position="1"/>
        <end position="30"/>
    </location>
</feature>
<feature type="compositionally biased region" description="Polar residues" evidence="10">
    <location>
        <begin position="1"/>
        <end position="10"/>
    </location>
</feature>
<keyword evidence="3" id="KW-0596">Phosphopantetheine</keyword>
<keyword evidence="5" id="KW-0808">Transferase</keyword>
<dbReference type="PROSITE" id="PS50075">
    <property type="entry name" value="CARRIER"/>
    <property type="match status" value="2"/>
</dbReference>
<feature type="active site" description="Proton acceptor; for dehydratase activity" evidence="9">
    <location>
        <position position="2776"/>
    </location>
</feature>
<dbReference type="InterPro" id="IPR020807">
    <property type="entry name" value="PKS_DH"/>
</dbReference>
<dbReference type="Pfam" id="PF14765">
    <property type="entry name" value="PS-DH"/>
    <property type="match status" value="2"/>
</dbReference>
<dbReference type="CDD" id="cd05195">
    <property type="entry name" value="enoyl_red"/>
    <property type="match status" value="1"/>
</dbReference>
<dbReference type="PROSITE" id="PS52019">
    <property type="entry name" value="PKS_MFAS_DH"/>
    <property type="match status" value="2"/>
</dbReference>
<dbReference type="FunFam" id="3.40.366.10:FF:000002">
    <property type="entry name" value="Probable polyketide synthase 2"/>
    <property type="match status" value="1"/>
</dbReference>
<dbReference type="InterPro" id="IPR055123">
    <property type="entry name" value="SpnB-like_Rossmann"/>
</dbReference>
<feature type="region of interest" description="N-terminal hotdog fold" evidence="9">
    <location>
        <begin position="2744"/>
        <end position="2871"/>
    </location>
</feature>
<dbReference type="Gene3D" id="3.40.47.10">
    <property type="match status" value="2"/>
</dbReference>
<gene>
    <name evidence="14" type="primary">monAIV</name>
</gene>
<keyword evidence="7" id="KW-0511">Multifunctional enzyme</keyword>
<evidence type="ECO:0000256" key="6">
    <source>
        <dbReference type="ARBA" id="ARBA00023194"/>
    </source>
</evidence>
<dbReference type="FunFam" id="3.90.180.10:FF:000032">
    <property type="entry name" value="Probable polyketide synthase pks1"/>
    <property type="match status" value="1"/>
</dbReference>
<evidence type="ECO:0000256" key="1">
    <source>
        <dbReference type="ARBA" id="ARBA00001957"/>
    </source>
</evidence>
<dbReference type="SMART" id="SM00826">
    <property type="entry name" value="PKS_DH"/>
    <property type="match status" value="2"/>
</dbReference>
<evidence type="ECO:0000256" key="3">
    <source>
        <dbReference type="ARBA" id="ARBA00022450"/>
    </source>
</evidence>
<dbReference type="GO" id="GO:0016491">
    <property type="term" value="F:oxidoreductase activity"/>
    <property type="evidence" value="ECO:0007669"/>
    <property type="project" value="InterPro"/>
</dbReference>
<dbReference type="InterPro" id="IPR014031">
    <property type="entry name" value="Ketoacyl_synth_C"/>
</dbReference>
<dbReference type="PROSITE" id="PS00012">
    <property type="entry name" value="PHOSPHOPANTETHEINE"/>
    <property type="match status" value="2"/>
</dbReference>
<proteinExistence type="predicted"/>
<dbReference type="InterPro" id="IPR049552">
    <property type="entry name" value="PKS_DH_N"/>
</dbReference>
<dbReference type="SUPFAM" id="SSF50129">
    <property type="entry name" value="GroES-like"/>
    <property type="match status" value="1"/>
</dbReference>
<feature type="active site" description="Proton donor; for dehydratase activity" evidence="9">
    <location>
        <position position="1167"/>
    </location>
</feature>
<dbReference type="InterPro" id="IPR049900">
    <property type="entry name" value="PKS_mFAS_DH"/>
</dbReference>
<feature type="domain" description="Carrier" evidence="11">
    <location>
        <begin position="1726"/>
        <end position="1801"/>
    </location>
</feature>
<feature type="region of interest" description="Disordered" evidence="10">
    <location>
        <begin position="3755"/>
        <end position="3782"/>
    </location>
</feature>
<dbReference type="InterPro" id="IPR013968">
    <property type="entry name" value="PKS_KR"/>
</dbReference>
<dbReference type="InterPro" id="IPR011032">
    <property type="entry name" value="GroES-like_sf"/>
</dbReference>
<dbReference type="InterPro" id="IPR042104">
    <property type="entry name" value="PKS_dehydratase_sf"/>
</dbReference>
<dbReference type="PANTHER" id="PTHR43775">
    <property type="entry name" value="FATTY ACID SYNTHASE"/>
    <property type="match status" value="1"/>
</dbReference>
<dbReference type="InterPro" id="IPR014043">
    <property type="entry name" value="Acyl_transferase_dom"/>
</dbReference>
<dbReference type="InterPro" id="IPR057326">
    <property type="entry name" value="KR_dom"/>
</dbReference>
<accession>Q846X3</accession>
<dbReference type="SMART" id="SM00825">
    <property type="entry name" value="PKS_KS"/>
    <property type="match status" value="2"/>
</dbReference>
<dbReference type="InterPro" id="IPR016039">
    <property type="entry name" value="Thiolase-like"/>
</dbReference>
<dbReference type="GO" id="GO:0033068">
    <property type="term" value="P:macrolide biosynthetic process"/>
    <property type="evidence" value="ECO:0007669"/>
    <property type="project" value="UniProtKB-ARBA"/>
</dbReference>
<comment type="pathway">
    <text evidence="2">Antibiotic biosynthesis.</text>
</comment>
<evidence type="ECO:0000256" key="5">
    <source>
        <dbReference type="ARBA" id="ARBA00022679"/>
    </source>
</evidence>
<dbReference type="Pfam" id="PF08990">
    <property type="entry name" value="Docking"/>
    <property type="match status" value="1"/>
</dbReference>
<dbReference type="Gene3D" id="3.10.129.110">
    <property type="entry name" value="Polyketide synthase dehydratase"/>
    <property type="match status" value="2"/>
</dbReference>
<dbReference type="InterPro" id="IPR020841">
    <property type="entry name" value="PKS_Beta-ketoAc_synthase_dom"/>
</dbReference>
<dbReference type="GO" id="GO:0004312">
    <property type="term" value="F:fatty acid synthase activity"/>
    <property type="evidence" value="ECO:0007669"/>
    <property type="project" value="TreeGrafter"/>
</dbReference>
<evidence type="ECO:0000256" key="4">
    <source>
        <dbReference type="ARBA" id="ARBA00022553"/>
    </source>
</evidence>
<feature type="compositionally biased region" description="Basic and acidic residues" evidence="10">
    <location>
        <begin position="1434"/>
        <end position="1446"/>
    </location>
</feature>
<dbReference type="Gene3D" id="3.40.50.11460">
    <property type="match status" value="1"/>
</dbReference>
<dbReference type="InterPro" id="IPR050091">
    <property type="entry name" value="PKS_NRPS_Biosynth_Enz"/>
</dbReference>
<dbReference type="Gene3D" id="3.90.180.10">
    <property type="entry name" value="Medium-chain alcohol dehydrogenases, catalytic domain"/>
    <property type="match status" value="1"/>
</dbReference>
<dbReference type="SUPFAM" id="SSF55048">
    <property type="entry name" value="Probable ACP-binding domain of malonyl-CoA ACP transacylase"/>
    <property type="match status" value="2"/>
</dbReference>
<feature type="domain" description="PKS/mFAS DH" evidence="13">
    <location>
        <begin position="2744"/>
        <end position="3027"/>
    </location>
</feature>
<dbReference type="SMART" id="SM00822">
    <property type="entry name" value="PKS_KR"/>
    <property type="match status" value="2"/>
</dbReference>
<dbReference type="GO" id="GO:0031177">
    <property type="term" value="F:phosphopantetheine binding"/>
    <property type="evidence" value="ECO:0007669"/>
    <property type="project" value="InterPro"/>
</dbReference>
<dbReference type="SUPFAM" id="SSF51735">
    <property type="entry name" value="NAD(P)-binding Rossmann-fold domains"/>
    <property type="match status" value="5"/>
</dbReference>
<feature type="region of interest" description="C-terminal hotdog fold" evidence="9">
    <location>
        <begin position="2884"/>
        <end position="3027"/>
    </location>
</feature>
<dbReference type="FunFam" id="3.40.47.10:FF:000019">
    <property type="entry name" value="Polyketide synthase type I"/>
    <property type="match status" value="2"/>
</dbReference>
<dbReference type="Gene3D" id="3.30.70.3290">
    <property type="match status" value="2"/>
</dbReference>
<evidence type="ECO:0000259" key="11">
    <source>
        <dbReference type="PROSITE" id="PS50075"/>
    </source>
</evidence>
<dbReference type="Pfam" id="PF13602">
    <property type="entry name" value="ADH_zinc_N_2"/>
    <property type="match status" value="1"/>
</dbReference>
<dbReference type="InterPro" id="IPR036736">
    <property type="entry name" value="ACP-like_sf"/>
</dbReference>
<dbReference type="InterPro" id="IPR020806">
    <property type="entry name" value="PKS_PP-bd"/>
</dbReference>
<evidence type="ECO:0000313" key="14">
    <source>
        <dbReference type="EMBL" id="AAO65799.1"/>
    </source>
</evidence>
<dbReference type="Gene3D" id="3.40.366.10">
    <property type="entry name" value="Malonyl-Coenzyme A Acyl Carrier Protein, domain 2"/>
    <property type="match status" value="2"/>
</dbReference>
<keyword evidence="8" id="KW-0012">Acyltransferase</keyword>
<dbReference type="Pfam" id="PF21089">
    <property type="entry name" value="PKS_DH_N"/>
    <property type="match status" value="2"/>
</dbReference>
<dbReference type="InterPro" id="IPR014030">
    <property type="entry name" value="Ketoacyl_synth_N"/>
</dbReference>
<dbReference type="Pfam" id="PF02801">
    <property type="entry name" value="Ketoacyl-synt_C"/>
    <property type="match status" value="2"/>
</dbReference>
<feature type="domain" description="PKS/mFAS DH" evidence="13">
    <location>
        <begin position="959"/>
        <end position="1248"/>
    </location>
</feature>
<dbReference type="InterPro" id="IPR020843">
    <property type="entry name" value="ER"/>
</dbReference>
<keyword evidence="4" id="KW-0597">Phosphoprotein</keyword>
<evidence type="ECO:0000256" key="7">
    <source>
        <dbReference type="ARBA" id="ARBA00023268"/>
    </source>
</evidence>
<dbReference type="SMART" id="SM01294">
    <property type="entry name" value="PKS_PP_betabranch"/>
    <property type="match status" value="2"/>
</dbReference>
<evidence type="ECO:0000259" key="12">
    <source>
        <dbReference type="PROSITE" id="PS52004"/>
    </source>
</evidence>
<dbReference type="EMBL" id="AF440781">
    <property type="protein sequence ID" value="AAO65799.1"/>
    <property type="molecule type" value="Genomic_DNA"/>
</dbReference>
<dbReference type="GO" id="GO:0004315">
    <property type="term" value="F:3-oxoacyl-[acyl-carrier-protein] synthase activity"/>
    <property type="evidence" value="ECO:0007669"/>
    <property type="project" value="InterPro"/>
</dbReference>
<dbReference type="SMART" id="SM00829">
    <property type="entry name" value="PKS_ER"/>
    <property type="match status" value="1"/>
</dbReference>
<dbReference type="Pfam" id="PF00698">
    <property type="entry name" value="Acyl_transf_1"/>
    <property type="match status" value="2"/>
</dbReference>
<feature type="domain" description="Ketosynthase family 3 (KS3)" evidence="12">
    <location>
        <begin position="59"/>
        <end position="483"/>
    </location>
</feature>
<dbReference type="InterPro" id="IPR001227">
    <property type="entry name" value="Ac_transferase_dom_sf"/>
</dbReference>
<feature type="region of interest" description="N-terminal hotdog fold" evidence="9">
    <location>
        <begin position="959"/>
        <end position="1087"/>
    </location>
</feature>
<dbReference type="EMBL" id="KX263301">
    <property type="protein sequence ID" value="ANZ52462.1"/>
    <property type="molecule type" value="Genomic_DNA"/>
</dbReference>
<feature type="region of interest" description="C-terminal hotdog fold" evidence="9">
    <location>
        <begin position="1107"/>
        <end position="1248"/>
    </location>
</feature>
<dbReference type="InterPro" id="IPR016035">
    <property type="entry name" value="Acyl_Trfase/lysoPLipase"/>
</dbReference>
<feature type="compositionally biased region" description="Low complexity" evidence="10">
    <location>
        <begin position="11"/>
        <end position="30"/>
    </location>
</feature>
<dbReference type="InterPro" id="IPR016036">
    <property type="entry name" value="Malonyl_transacylase_ACP-bd"/>
</dbReference>
<reference evidence="14" key="1">
    <citation type="thesis" date="1999" institute="University of Cambridge">
        <title>The gene cluster for monensin biosynthesis.</title>
        <authorList>
            <person name="Oliynyk M."/>
        </authorList>
    </citation>
    <scope>NUCLEOTIDE SEQUENCE</scope>
    <source>
        <strain evidence="14">ATCC15413</strain>
    </source>
</reference>
<feature type="active site" description="Proton donor; for dehydratase activity" evidence="9">
    <location>
        <position position="2944"/>
    </location>
</feature>
<evidence type="ECO:0000256" key="10">
    <source>
        <dbReference type="SAM" id="MobiDB-lite"/>
    </source>
</evidence>
<evidence type="ECO:0000259" key="13">
    <source>
        <dbReference type="PROSITE" id="PS52019"/>
    </source>
</evidence>
<evidence type="ECO:0000256" key="9">
    <source>
        <dbReference type="PROSITE-ProRule" id="PRU01363"/>
    </source>
</evidence>
<dbReference type="SMART" id="SM00827">
    <property type="entry name" value="PKS_AT"/>
    <property type="match status" value="2"/>
</dbReference>
<dbReference type="SUPFAM" id="SSF53901">
    <property type="entry name" value="Thiolase-like"/>
    <property type="match status" value="2"/>
</dbReference>
<dbReference type="PANTHER" id="PTHR43775:SF51">
    <property type="entry name" value="INACTIVE PHENOLPHTHIOCEROL SYNTHESIS POLYKETIDE SYNTHASE TYPE I PKS1-RELATED"/>
    <property type="match status" value="1"/>
</dbReference>
<dbReference type="InterPro" id="IPR036299">
    <property type="entry name" value="Polyketide_synth_docking_sf"/>
</dbReference>
<dbReference type="FunFam" id="3.40.50.720:FF:000209">
    <property type="entry name" value="Polyketide synthase Pks12"/>
    <property type="match status" value="1"/>
</dbReference>
<name>Q846X3_STRVG</name>
<dbReference type="Pfam" id="PF08659">
    <property type="entry name" value="KR"/>
    <property type="match status" value="2"/>
</dbReference>
<dbReference type="SUPFAM" id="SSF101173">
    <property type="entry name" value="Docking domain B of the erythromycin polyketide synthase (DEBS)"/>
    <property type="match status" value="1"/>
</dbReference>
<evidence type="ECO:0000313" key="15">
    <source>
        <dbReference type="EMBL" id="ANZ52462.1"/>
    </source>
</evidence>
<dbReference type="Pfam" id="PF22953">
    <property type="entry name" value="SpnB_Rossmann"/>
    <property type="match status" value="2"/>
</dbReference>
<dbReference type="InterPro" id="IPR032821">
    <property type="entry name" value="PKS_assoc"/>
</dbReference>
<dbReference type="SMART" id="SM00823">
    <property type="entry name" value="PKS_PP"/>
    <property type="match status" value="2"/>
</dbReference>
<dbReference type="Pfam" id="PF00109">
    <property type="entry name" value="ketoacyl-synt"/>
    <property type="match status" value="2"/>
</dbReference>
<dbReference type="Gene3D" id="1.10.1200.10">
    <property type="entry name" value="ACP-like"/>
    <property type="match status" value="2"/>
</dbReference>
<sequence>MSSAEESSPDVSGTGVSGTGESATGTSSTEAKLRQYLKRVTVDLGQARRRLREVEERAQEPIAIVSMACRFPGDTRTPEALWDLVAEGGDAIDDFPTNRGWDLESLYHPDPDHPGTSYVRRGGFLYDAPAFDASFFGISPREALAMDPQQRVLMETAWQLLERAGIDPASLKLSATGVYIGAGVLGFGGAQPDKTVEGHLLTGSALSVLSGRISFTLGLEGPSVSVDTACSSSLVSMHLAAQALRQGECDLALAGGVTVMSTPGAFTEFSRQGALSPDGRSKAFAASADGTGFSEGAGLLLLERLSDARRNGHKVLAVIRGSAVNQDGASNGLTAPNGPSQERVIRAALANAGLGAAEVDAVEAHGTGTKLGDPIEAGALLATYGRDRDEDRPLWLGSVKSNIGHPQGAAGVAGVIKMVMALQRELLPATLYVDEPTPHVDWSSGSVRLLTEPVPWTRGERPRRAGVSAFGMSGTNAHVILEEAPPEEAAAAETPAEGTGAVVPWVVSGRGEEALRAQAAQLAEHVRDDDQRPASPLEVGWSLATTRSVFENRAVVVGDDRDALLDGLRSLAAGEASPDVVSGAVGPTGPGPVMVFPGQGGQWVGMGARLLDESPVFAARIAECEQALSAYVDWSLTDVLRGDGSELARIDVVQPVLWAVMVALAAVWADQGIEPAAVVGHSQGEIAAACVVGAISLDEAARIVAVRSVLLRQLSGRGGMASLGMGQEQAADLIDGHPGVVVAAVNGPSSTVISGPPEGIAAVVADAQERGLRARAVASDVAGHGPQLDAILDQLTEGLAGIRPAATDVAFYSTVTAGHLTDTTELDTAYWVRNVRRTVRFADTIDALLADGYRLFIEVSPHPVLNLALEGLIERAAVPATVVPTLRRDHGDTTQLARAAAHAFAAGADVDWRRWFPADPAPRTVDLPTYAFQRQDFWPAPAGGRSGDPAGLGLAASGHPLLGASVGLASGDVHLLSGRVSRQSAAWLDDHVVAGQALVPGAAQVEWVLRAGDDAGCSALEELTLQTPLVLPDTGGLRIQVVVEAADAHGRRDVRLFSRPDDDDAFASTHPWTCHATGVLAPAPTDGTNGTRDAADTLDGAWPPADAEPVPADDLYAQADRTGYGYGPAFRGVRALWRHGKDVLAEVTLPKEAGDPDGFGIHPALLDAVLQPAALLLPPTDAEQVWLPFAWNDVALHAVRATTVRVRLTPLGERIDQGLRITVADAVGAPVLTVRDLRSRPTDTGRLAAAATRDRHGLFDLEWIAPENAAENAAGPARDASEGWVTLGEDAASLADLLASVEAGAPAPQLVAAPVEPDRTDDGLALATHVLDLVQTWLASPLHDSRLVLVTRGAVTDADVDVAAAAVWGLVRSAQSEHPGRFTLIDLGPDDTLAAAMQAAHLEEPQLAVHGGEIRVPRLVRATTDPTAPNGTPEADRTADPSEGLHRNGTVLITGGTGVLGRLVAEHLVTEWGVRHLLLASRRGDQAPGSAELRARLSELGASVEIAPADVGDAEAVAALIASVDPAHPLTGVIHAAGVLDDAVITAQTPESLARVWATKATAARHLHEATRETPLDFFVVFSSAAASLGSPGQANYAAANAYCDALVQHRRAQGLAGLSIAWGLWQATSGMTGQLSETDLARMKRTGFAALTDEGGLALLDAARAHDRAYVVAADLDPRAVTDGLSPLLRALTAPATRRRVASEGLADGALATRLAGLDADGRLRLLTDVVREYVAAVLGHGSAARVGVDIAFKDLGFDSLTAVELRNRLSAACDVRLPATLIFDHPTPQALATHLVDRLAGSTSATTTVNATAPAAAHVAAGADVDADTDDPVAIVAMTCRFPGGVASPDDLWDLLDARKDAMGAFPTDRGWDLERLFHPDPDHPGTSYTDQGGFLPDAGDFDAAFFGINPREALAMDPQQRLLLEASWEVLERAGIDPTTLKGTPTGTYVGLMYHDYAKSFPTADAQLEGYSYLASTGSMVSGRVAYTLGLEGPAVTVDTACSSSLVSIHLATQALRHGECDLALAGGVTVMADPDMFAGFSRQRGLSPDGRCKAYAAAADGVGFSEGVGVLLLERLSDARRHGRRVLGVVRGSAVNQDGASNGLTAPNGPSQERVIRQALASGGLSSVDVDVVEGHGTGTTLGDPIEAQALLATYGQGRPEDRPLWLGSVKSNIGHTQAAAGVAGVIKMVMAMRHGVVPASLHVDVPSPHVEWDSGAVRLAVESVPWPQVEGRPRRAGVSSFGASGTNAHVIVESVPDGLEEDSVSVGGEALETETDGRLVPWVVSARSPQALRDQALRLRDFASDASFRAPLADVGWSLLKTRALHEHRAVVVGAERAELIAALEALATGEPHAALVGPACSQARVGGDDVVWLFSGQGSQLVGMGAGLYERFPVFAAAFDEVCGLLEGPLGVEAGGLREVVFRGPRERLDHTVWAQAGLFALQVGLARLWESVGVRPDVVLGHSIGEIAAAHVAGVFDLADACRVVGARARLMGGLPEGGAMCAVQATPAELAADVDGSAVSVAAVNTPDSTVISGPSDEVDRIAGVWRERGRKTKALSVSHAFHSALMEPMLAEFTEAIRGVKFRQPSIPLMSNVSGERAGEEITDPEYWARHVRNAVLFQPAIAQVADSAGVFVELGPAPVLTTAAQHTLDESDSQESVLVASLAGERPEESAFVEAMARLHTAGVAVDWSVLFAGDRVPGLVELPTYAFQRERFWLSGRSGGGDAATLGLVAAGHPLLGAAVEFADRGGCLLTGRLSRSGVSWLADHVVAGAVLVPGAALVEWALRAGDEVGCVTVEELMLQAPLVVPEASGLRVQVVVEEAGEDGRRGVQIYSRPDADAVGGDDSWICHATGVLSPESARLDTELGGVWPPAGAEPLDVDGFYAQAGEAGYGYGPAFRGLRAVWRHGQDLLAEVVLPEAAGAHDGYGIHPALLDATLHPLLAARFMDGSEDDQLYVPFGWAGVSLRAVGATTVRVRLRPVGESVDQGLSVTVTDATGGPVLSVDSLQTRPVKPSQLAAAQQPDVRGLFTVEWTPLPQTDADGEADWVVLSDGVGRLADVVSAAGGEAPWAVVAPVDASVGDGREGLDGRLVVERVLSLVQEFLALPELAESRLLVVTRGAVATGVDGDGDVDASAAAVWGLVRSAQSENPGRFILLDVDGDGDDQGPDLNGRHLPHATLRHAAEELDEPQLALREGTLYVPRLTQARQSAELVVPPGEPAWRLRMVHDGSLDALAAVACPEALEPLAPGQVRIAVHAAGINFRDVLVALGMVPAYGAMGGEGAGVVTEVGPEVTHVSVGDRVMGVFEGAFGPVVIAEARMVTPVPQGWDMREAAGIPAAFLTAWYGLVELAGLKAGERVLVHAATGGVGMAAVQIARHVGAEVFATASPGKHAVLEEMGIDAAHRASSRDLAFEGTFREATGGRGMDVVLNSLAGEFIDASLRLLGDGGRFLEMGKTDVRAAEEVAAEHADVSYTAYDLVGDAGPDRISNMLDKLVELFASERLKPLPVRSWPLDKAQEAFRFMSQAKHTGKLVLEIPPALDPEGTVLVTGGTGALGQVVAEHLVREWGVRHLLLASRRGPEAPGSDELASKLTGLGAEVTIVAADVSDPASVVELVGKTDPSHPLTGVVHAAGVLEDGVVTAQTPEGLARVWAAKAAAAANLHEATREMRLGLFVVFSSAAATLGSPGQANYAAANAYCDALMQHRRAVGQVGLSVGWGLWEAPDAKPGVAADAKASAATVGKASALSDGTNGSAPQDTTGTAPQGMTGGLTDTDVARMARIGVKGMSNAHGLALFDAAHRHGRPHLVGFNLDLRTLATHPLHTRPALLRGLATPTAGGASRPTATAGGQPADLAGRLAALSPSDRHHTLVRLIREQAATVLGHHPDSLTTGSTFKELGFDSLTAVELRNRLSAATGLRLPAGLVFDHPDADILAEHLGAQLAPDGDTPAGAEATDPVLRDLAKLENALSSTLVEHLDADAVTARLEALLSNWKAASAAPGSGSTKEQLQVATTDQVLDFIDKELGV</sequence>
<evidence type="ECO:0000256" key="2">
    <source>
        <dbReference type="ARBA" id="ARBA00004792"/>
    </source>
</evidence>
<dbReference type="Gene3D" id="3.40.50.720">
    <property type="entry name" value="NAD(P)-binding Rossmann-like Domain"/>
    <property type="match status" value="2"/>
</dbReference>
<dbReference type="Pfam" id="PF16197">
    <property type="entry name" value="KAsynt_C_assoc"/>
    <property type="match status" value="2"/>
</dbReference>
<dbReference type="InterPro" id="IPR049551">
    <property type="entry name" value="PKS_DH_C"/>
</dbReference>
<keyword evidence="6" id="KW-0045">Antibiotic biosynthesis</keyword>
<dbReference type="Pfam" id="PF00550">
    <property type="entry name" value="PP-binding"/>
    <property type="match status" value="2"/>
</dbReference>